<feature type="compositionally biased region" description="Basic and acidic residues" evidence="1">
    <location>
        <begin position="476"/>
        <end position="486"/>
    </location>
</feature>
<feature type="compositionally biased region" description="Low complexity" evidence="1">
    <location>
        <begin position="498"/>
        <end position="517"/>
    </location>
</feature>
<feature type="region of interest" description="Disordered" evidence="1">
    <location>
        <begin position="620"/>
        <end position="672"/>
    </location>
</feature>
<gene>
    <name evidence="2" type="ORF">E4U09_001602</name>
</gene>
<dbReference type="Proteomes" id="UP000707071">
    <property type="component" value="Unassembled WGS sequence"/>
</dbReference>
<keyword evidence="3" id="KW-1185">Reference proteome</keyword>
<feature type="region of interest" description="Disordered" evidence="1">
    <location>
        <begin position="52"/>
        <end position="88"/>
    </location>
</feature>
<feature type="compositionally biased region" description="Basic residues" evidence="1">
    <location>
        <begin position="637"/>
        <end position="649"/>
    </location>
</feature>
<dbReference type="AlphaFoldDB" id="A0A9P7QH80"/>
<evidence type="ECO:0000256" key="1">
    <source>
        <dbReference type="SAM" id="MobiDB-lite"/>
    </source>
</evidence>
<comment type="caution">
    <text evidence="2">The sequence shown here is derived from an EMBL/GenBank/DDBJ whole genome shotgun (WGS) entry which is preliminary data.</text>
</comment>
<feature type="compositionally biased region" description="Polar residues" evidence="1">
    <location>
        <begin position="324"/>
        <end position="333"/>
    </location>
</feature>
<sequence>MDLAIPTLEGPFETVVFLGDRMDWPSWYDDVSEIARFLNIWEYVDPATQHVPLEPVEPTMPERPSLEYGAKQGPSETDGSSETRERQDNALAMRTYDVLYEKYRIDTARYLADLAEYTRRKDNLQKLYRIMYKSLSHRYRSYLKLDDAKTPRDVIRTLQQKIRPKNNKDSAAAALRTFNSKLKVQPDDDKHGFIEGIALAVVDLLHCQGGKFDQGSAVKSLLQALQVLDEAFAKTWLQKEGKYGLLDIVEDFKYKLRLQYDDNSKNIKARLPQHPAFKEYPWHYQPAKDKEDPWLQSVGKPASSLPINEDAFPHSNKKIASPQPDKNNASHQPAKNDELPKQGAKKEKVKKVNVTKNGTSGNDNHASPPAPAKEKETSDPAKLSMRACPGCDLRHLMREDAWWENCYIYWELSGVGNIPSHFHAQQKRLQLALARLQEHPDEMRRAEEWASRKTGGAPKKLDATAADGNANGHVENNARDTRKKQWGDSPVDVDADADAWGNAGAHTDANANANANARDTRKKQWGDSPVDADADVWANAGARDTRKKGWGDSPADADADVWANAGARDTRKKGRGDNRVDADADIWANAGARDTRKKQWGDSHVDTDADADVWANANANANTYTDVKENANPNPKGKSKGKPKGKPKPQHAPPAEEPQNETQYESGVWTMW</sequence>
<proteinExistence type="predicted"/>
<accession>A0A9P7QH80</accession>
<feature type="region of interest" description="Disordered" evidence="1">
    <location>
        <begin position="446"/>
        <end position="578"/>
    </location>
</feature>
<organism evidence="2 3">
    <name type="scientific">Claviceps aff. purpurea</name>
    <dbReference type="NCBI Taxonomy" id="1967640"/>
    <lineage>
        <taxon>Eukaryota</taxon>
        <taxon>Fungi</taxon>
        <taxon>Dikarya</taxon>
        <taxon>Ascomycota</taxon>
        <taxon>Pezizomycotina</taxon>
        <taxon>Sordariomycetes</taxon>
        <taxon>Hypocreomycetidae</taxon>
        <taxon>Hypocreales</taxon>
        <taxon>Clavicipitaceae</taxon>
        <taxon>Claviceps</taxon>
    </lineage>
</organism>
<evidence type="ECO:0000313" key="3">
    <source>
        <dbReference type="Proteomes" id="UP000707071"/>
    </source>
</evidence>
<reference evidence="2 3" key="1">
    <citation type="journal article" date="2020" name="bioRxiv">
        <title>Whole genome comparisons of ergot fungi reveals the divergence and evolution of species within the genus Claviceps are the result of varying mechanisms driving genome evolution and host range expansion.</title>
        <authorList>
            <person name="Wyka S.A."/>
            <person name="Mondo S.J."/>
            <person name="Liu M."/>
            <person name="Dettman J."/>
            <person name="Nalam V."/>
            <person name="Broders K.D."/>
        </authorList>
    </citation>
    <scope>NUCLEOTIDE SEQUENCE [LARGE SCALE GENOMIC DNA]</scope>
    <source>
        <strain evidence="2 3">Clav52</strain>
    </source>
</reference>
<evidence type="ECO:0000313" key="2">
    <source>
        <dbReference type="EMBL" id="KAG6296861.1"/>
    </source>
</evidence>
<name>A0A9P7QH80_9HYPO</name>
<feature type="compositionally biased region" description="Low complexity" evidence="1">
    <location>
        <begin position="620"/>
        <end position="636"/>
    </location>
</feature>
<protein>
    <submittedName>
        <fullName evidence="2">Uncharacterized protein</fullName>
    </submittedName>
</protein>
<feature type="region of interest" description="Disordered" evidence="1">
    <location>
        <begin position="292"/>
        <end position="385"/>
    </location>
</feature>
<feature type="compositionally biased region" description="Basic and acidic residues" evidence="1">
    <location>
        <begin position="334"/>
        <end position="346"/>
    </location>
</feature>
<dbReference type="EMBL" id="SRRH01000161">
    <property type="protein sequence ID" value="KAG6296861.1"/>
    <property type="molecule type" value="Genomic_DNA"/>
</dbReference>